<accession>A0A8H6XTF8</accession>
<dbReference type="Proteomes" id="UP000623467">
    <property type="component" value="Unassembled WGS sequence"/>
</dbReference>
<organism evidence="1 2">
    <name type="scientific">Mycena sanguinolenta</name>
    <dbReference type="NCBI Taxonomy" id="230812"/>
    <lineage>
        <taxon>Eukaryota</taxon>
        <taxon>Fungi</taxon>
        <taxon>Dikarya</taxon>
        <taxon>Basidiomycota</taxon>
        <taxon>Agaricomycotina</taxon>
        <taxon>Agaricomycetes</taxon>
        <taxon>Agaricomycetidae</taxon>
        <taxon>Agaricales</taxon>
        <taxon>Marasmiineae</taxon>
        <taxon>Mycenaceae</taxon>
        <taxon>Mycena</taxon>
    </lineage>
</organism>
<evidence type="ECO:0000313" key="2">
    <source>
        <dbReference type="Proteomes" id="UP000623467"/>
    </source>
</evidence>
<dbReference type="EMBL" id="JACAZH010000019">
    <property type="protein sequence ID" value="KAF7346129.1"/>
    <property type="molecule type" value="Genomic_DNA"/>
</dbReference>
<keyword evidence="2" id="KW-1185">Reference proteome</keyword>
<comment type="caution">
    <text evidence="1">The sequence shown here is derived from an EMBL/GenBank/DDBJ whole genome shotgun (WGS) entry which is preliminary data.</text>
</comment>
<sequence length="265" mass="29990">MSVAEPSFPIQSRLFSEFPAVSLTEPFLYRVICSSSHSAILRLRNSKPPAFFHSAVRHLFLDGVSKHDWSVEDANDILRLCTGVRNFAAIGKFSNPGLLPLLANMQVQRISVCLEVLFGGYDSIDLGHSAFLSITHIDIFDAIVPGETKICAYLPALPALTHLCLNNNVPWDVLQNFLTVCSRLELLVVLWHETIRAYGPEDWLQDSPIRDMRFVATVFGDYWQEWEQGARDLPHFWTMADDFVAQKRCGAIPGTKLTFVQWYLC</sequence>
<reference evidence="1" key="1">
    <citation type="submission" date="2020-05" db="EMBL/GenBank/DDBJ databases">
        <title>Mycena genomes resolve the evolution of fungal bioluminescence.</title>
        <authorList>
            <person name="Tsai I.J."/>
        </authorList>
    </citation>
    <scope>NUCLEOTIDE SEQUENCE</scope>
    <source>
        <strain evidence="1">160909Yilan</strain>
    </source>
</reference>
<evidence type="ECO:0000313" key="1">
    <source>
        <dbReference type="EMBL" id="KAF7346129.1"/>
    </source>
</evidence>
<dbReference type="OrthoDB" id="2900663at2759"/>
<dbReference type="AlphaFoldDB" id="A0A8H6XTF8"/>
<name>A0A8H6XTF8_9AGAR</name>
<gene>
    <name evidence="1" type="ORF">MSAN_01839700</name>
</gene>
<proteinExistence type="predicted"/>
<protein>
    <submittedName>
        <fullName evidence="1">Zn(2)-C6 fungal-type domain-containing protein</fullName>
    </submittedName>
</protein>